<evidence type="ECO:0000259" key="13">
    <source>
        <dbReference type="Pfam" id="PF17961"/>
    </source>
</evidence>
<evidence type="ECO:0000256" key="7">
    <source>
        <dbReference type="SAM" id="Coils"/>
    </source>
</evidence>
<dbReference type="Pfam" id="PF17961">
    <property type="entry name" value="Big_8"/>
    <property type="match status" value="1"/>
</dbReference>
<evidence type="ECO:0000256" key="2">
    <source>
        <dbReference type="ARBA" id="ARBA00007257"/>
    </source>
</evidence>
<feature type="domain" description="SpaA-like prealbumin fold" evidence="12">
    <location>
        <begin position="1665"/>
        <end position="1742"/>
    </location>
</feature>
<dbReference type="InterPro" id="IPR019931">
    <property type="entry name" value="LPXTG_anchor"/>
</dbReference>
<dbReference type="GO" id="GO:0007155">
    <property type="term" value="P:cell adhesion"/>
    <property type="evidence" value="ECO:0007669"/>
    <property type="project" value="InterPro"/>
</dbReference>
<dbReference type="Gene3D" id="2.60.40.10">
    <property type="entry name" value="Immunoglobulins"/>
    <property type="match status" value="9"/>
</dbReference>
<feature type="domain" description="Collagen binding" evidence="11">
    <location>
        <begin position="928"/>
        <end position="1062"/>
    </location>
</feature>
<dbReference type="InterPro" id="IPR041171">
    <property type="entry name" value="SDR_Ig"/>
</dbReference>
<evidence type="ECO:0000256" key="8">
    <source>
        <dbReference type="SAM" id="MobiDB-lite"/>
    </source>
</evidence>
<dbReference type="InterPro" id="IPR008966">
    <property type="entry name" value="Adhesion_dom_sf"/>
</dbReference>
<feature type="compositionally biased region" description="Low complexity" evidence="8">
    <location>
        <begin position="150"/>
        <end position="188"/>
    </location>
</feature>
<feature type="domain" description="Gram-positive cocci surface proteins LPxTG" evidence="10">
    <location>
        <begin position="1956"/>
        <end position="1990"/>
    </location>
</feature>
<keyword evidence="9" id="KW-1133">Transmembrane helix</keyword>
<dbReference type="InterPro" id="IPR008456">
    <property type="entry name" value="Collagen-bd_dom"/>
</dbReference>
<keyword evidence="9" id="KW-0472">Membrane</keyword>
<dbReference type="Pfam" id="PF17802">
    <property type="entry name" value="SpaA"/>
    <property type="match status" value="9"/>
</dbReference>
<feature type="region of interest" description="Disordered" evidence="8">
    <location>
        <begin position="762"/>
        <end position="794"/>
    </location>
</feature>
<feature type="domain" description="SDR-like Ig" evidence="13">
    <location>
        <begin position="250"/>
        <end position="334"/>
    </location>
</feature>
<keyword evidence="5" id="KW-0732">Signal</keyword>
<dbReference type="InterPro" id="IPR011252">
    <property type="entry name" value="Fibrogen-bd_dom1"/>
</dbReference>
<evidence type="ECO:0000256" key="6">
    <source>
        <dbReference type="ARBA" id="ARBA00023088"/>
    </source>
</evidence>
<feature type="domain" description="SpaA-like prealbumin fold" evidence="12">
    <location>
        <begin position="1084"/>
        <end position="1171"/>
    </location>
</feature>
<feature type="domain" description="SpaA-like prealbumin fold" evidence="12">
    <location>
        <begin position="1198"/>
        <end position="1270"/>
    </location>
</feature>
<dbReference type="PANTHER" id="PTHR36108">
    <property type="entry name" value="COLOSSIN-B-RELATED"/>
    <property type="match status" value="1"/>
</dbReference>
<feature type="domain" description="SpaA-like prealbumin fold" evidence="12">
    <location>
        <begin position="1380"/>
        <end position="1457"/>
    </location>
</feature>
<evidence type="ECO:0000256" key="5">
    <source>
        <dbReference type="ARBA" id="ARBA00022729"/>
    </source>
</evidence>
<feature type="domain" description="Collagen binding" evidence="11">
    <location>
        <begin position="360"/>
        <end position="492"/>
    </location>
</feature>
<dbReference type="EMBL" id="CP133787">
    <property type="protein sequence ID" value="WMX71182.1"/>
    <property type="molecule type" value="Genomic_DNA"/>
</dbReference>
<sequence>MESRKKVASIILGLVLLLQYIVTPVGVIAEALTDSSVNTAISLSQLKIDESETKTDLTSFNLTLKVEKPIEQNETVIIDLNSSINTPSEDNKTKSTTDFTANENKLTVVVAANSNNELNVNFSVLKEKLKDLNQLTATLNNQKVSVDLPTTDSTTDSTESSTSTSESKSTSNSEISTNSSESKSQSTSESKKEQTKQETTTQADAGRNIRDLLDGAGVSPASIINDATTVYVDKDGNPYPDQNNVPIDAAVKIDYTWSIPEDIMPLKAGDYFDFKLPDGVTIEEAMGNIGDYGTYTIDADGTVHFVFNEKVETKHDIHGTFHYDAHFDKETIPGEVVIDTPTEENFPPSEVHVRPDYNQGIDKSGHFDKTPNPSEVIWEININRPLNTMENATLTDPMPAGTTYKSVVIYPETVGPNGEILSVDKAHPLVEGTDYTVDANGKITFIGKYAKTDQAFNVVYTTSIDDDTIPEKGGNVNFTNTATLNDGKTDTDASASVDAEYKGPITKNGPYSTGDDQVYNWNVEYNYNEQKHKAGSYIEDTMSDAIELVDGSVKLYKITFDKDGNEIKGAELKEGEDYKLVPDPNDPQKFKIAFLKDIDYAVKAEYQTKVKDIVDENVPIENSVETDTGDKDGSTGNATQEGLVKNVDGDIDYSKDEIPWKIDINSAGYLMENWSLEDIMSQGLTFIEDSFQIIDKNEGNCVLLPTEYTLVKTATGFQVSFNSPLKEGTDHKYQIKYKTKFDTSAIDNGSGHEGDIKFKNDASMTWNDQNGGDHTNTDHKDVEPLPPFQYNGQKSGDYNATTKKITWAVATNFDQQELKDASIVDPISADQKYVSGSAKVYEATINSDGTYTLGADVTSTSGIKVTEGKNDIKVNLPDKSTKAYVLIFETSLAGELINQKEYKNTATFTNNDISHDLTASVTAAHEGEFVSKSGEQSSSDSDYVDWTLTVNASQSTLKDVEVVDNPSSNQYVVPEDVVVYGTTIDKSGNITEDKNTVLKQGVDYTVDITTDNITGAQVITVDFLAEINTAYMVEYRALITTDKTNDTVSNQAHISGDNETTIEKDVEVDVPVINHDGTAEGSEGSVTFEKVGPDKEKLANAHLQLWSINDEGKKDKLIREGDTDQNGDLKLGHLRVGDYLLIETKAPAGYTLDEELVKGKKVTVAEDGETANFPIQEVENEPTKVVLKKVGMTIENGEEVKNPLQGAEFKLLDDSGQTVAGYGQLTSDSSGNVTIEKLVPGKYSLVETKAPAGYILDPTPIEFELKANEEGIISDVNLEKVNYQGSAELIKHDSKGQPLSGAIFKVVDKSGKTIQTNLTSDKDGKVIADGLAPGDYSFIETQAPTGYVLNTDPVHFTVADQAEGQPQIVMASDNFINYQGSAELIKHDSKGQPLSGAIFKVVDKSGKTIQTNLTSDKDGKVIVDGLSPGDYSFIEVQAPTGYVLNTDPVHFTIAAESEEKPQLVMASDNFINYQGSAELINHDSEGQPLSGAVFKVVDKSGKTIQTNLTSDKDGKVIVDGLSPGDYSFIEVQAPTGYVLNTDPVHFTIATESKEKPQLVMASDNFVNYQGSAELIKHDSEGQPLSGVVFKVIDKSGKTIQTNLTSDKDGKVIVDGLASGDYSFIETQAPTGYVLNTDPVHFTISAESEEKPQLVIASDNFVNYQGSAELIKHDSKGQPLSGAIFKVVNESGKVIKEGLTSDKVGKVAIDGLAPGDYSFIETQAPTGYILNTEKVNFTISDKEEGQPKVVTASDNFVNYQGSAELIKHDSEGQPLSGAVFKVVNESGEMIKEGLTSDKDGKVKIDDLVPGNYSFIETQAPAGYILNTAKVDFTISDEEKNKPKVVMASDNFINYQGSAELVKVSDSGEKLSGAVFKVVDTSKNEIVLKGLKSNSDGIIKANNLKPGKYAFVEEKAPTGYQLSQETKTFEIVNESENKPEMVKVGKFVNRKLIIPRQKSELPKTGEQENRFLPISGLAIFIFGIYVTFKRQKLKNK</sequence>
<dbReference type="RefSeq" id="WP_309559180.1">
    <property type="nucleotide sequence ID" value="NZ_CP133787.1"/>
</dbReference>
<dbReference type="SUPFAM" id="SSF49401">
    <property type="entry name" value="Bacterial adhesins"/>
    <property type="match status" value="6"/>
</dbReference>
<organism evidence="14 15">
    <name type="scientific">Lactococcus lactis subsp. cremoris</name>
    <name type="common">Streptococcus cremoris</name>
    <dbReference type="NCBI Taxonomy" id="1359"/>
    <lineage>
        <taxon>Bacteria</taxon>
        <taxon>Bacillati</taxon>
        <taxon>Bacillota</taxon>
        <taxon>Bacilli</taxon>
        <taxon>Lactobacillales</taxon>
        <taxon>Streptococcaceae</taxon>
        <taxon>Lactococcus</taxon>
    </lineage>
</organism>
<dbReference type="PANTHER" id="PTHR36108:SF13">
    <property type="entry name" value="COLOSSIN-B-RELATED"/>
    <property type="match status" value="1"/>
</dbReference>
<feature type="transmembrane region" description="Helical" evidence="9">
    <location>
        <begin position="1969"/>
        <end position="1986"/>
    </location>
</feature>
<dbReference type="Proteomes" id="UP001254658">
    <property type="component" value="Chromosome"/>
</dbReference>
<comment type="subcellular location">
    <subcellularLocation>
        <location evidence="1">Secreted</location>
        <location evidence="1">Cell wall</location>
        <topology evidence="1">Peptidoglycan-anchor</topology>
    </subcellularLocation>
</comment>
<feature type="domain" description="Collagen binding" evidence="11">
    <location>
        <begin position="649"/>
        <end position="765"/>
    </location>
</feature>
<feature type="region of interest" description="Disordered" evidence="8">
    <location>
        <begin position="147"/>
        <end position="209"/>
    </location>
</feature>
<feature type="domain" description="SpaA-like prealbumin fold" evidence="12">
    <location>
        <begin position="1855"/>
        <end position="1935"/>
    </location>
</feature>
<proteinExistence type="inferred from homology"/>
<dbReference type="SUPFAM" id="SSF49478">
    <property type="entry name" value="Cna protein B-type domain"/>
    <property type="match status" value="8"/>
</dbReference>
<feature type="domain" description="Collagen binding" evidence="11">
    <location>
        <begin position="505"/>
        <end position="612"/>
    </location>
</feature>
<evidence type="ECO:0000259" key="12">
    <source>
        <dbReference type="Pfam" id="PF17802"/>
    </source>
</evidence>
<feature type="domain" description="Collagen binding" evidence="11">
    <location>
        <begin position="792"/>
        <end position="915"/>
    </location>
</feature>
<feature type="compositionally biased region" description="Polar residues" evidence="8">
    <location>
        <begin position="762"/>
        <end position="774"/>
    </location>
</feature>
<feature type="domain" description="SpaA-like prealbumin fold" evidence="12">
    <location>
        <begin position="1570"/>
        <end position="1647"/>
    </location>
</feature>
<feature type="domain" description="SpaA-like prealbumin fold" evidence="12">
    <location>
        <begin position="1285"/>
        <end position="1362"/>
    </location>
</feature>
<evidence type="ECO:0000313" key="15">
    <source>
        <dbReference type="Proteomes" id="UP001254658"/>
    </source>
</evidence>
<evidence type="ECO:0000256" key="4">
    <source>
        <dbReference type="ARBA" id="ARBA00022525"/>
    </source>
</evidence>
<dbReference type="InterPro" id="IPR013783">
    <property type="entry name" value="Ig-like_fold"/>
</dbReference>
<feature type="domain" description="SpaA-like prealbumin fold" evidence="12">
    <location>
        <begin position="1476"/>
        <end position="1552"/>
    </location>
</feature>
<keyword evidence="9" id="KW-0812">Transmembrane</keyword>
<evidence type="ECO:0000259" key="10">
    <source>
        <dbReference type="Pfam" id="PF00746"/>
    </source>
</evidence>
<keyword evidence="7" id="KW-0175">Coiled coil</keyword>
<dbReference type="Pfam" id="PF00746">
    <property type="entry name" value="Gram_pos_anchor"/>
    <property type="match status" value="1"/>
</dbReference>
<comment type="similarity">
    <text evidence="2">Belongs to the serine-aspartate repeat-containing protein (SDr) family.</text>
</comment>
<dbReference type="InterPro" id="IPR041033">
    <property type="entry name" value="SpaA_PFL_dom_1"/>
</dbReference>
<keyword evidence="6" id="KW-0572">Peptidoglycan-anchor</keyword>
<gene>
    <name evidence="14" type="ORF">RF668_02475</name>
</gene>
<evidence type="ECO:0000313" key="14">
    <source>
        <dbReference type="EMBL" id="WMX71182.1"/>
    </source>
</evidence>
<protein>
    <submittedName>
        <fullName evidence="14">SpaA isopeptide-forming pilin-related protein</fullName>
    </submittedName>
</protein>
<feature type="coiled-coil region" evidence="7">
    <location>
        <begin position="115"/>
        <end position="142"/>
    </location>
</feature>
<evidence type="ECO:0000256" key="1">
    <source>
        <dbReference type="ARBA" id="ARBA00004168"/>
    </source>
</evidence>
<feature type="region of interest" description="Disordered" evidence="8">
    <location>
        <begin position="621"/>
        <end position="641"/>
    </location>
</feature>
<feature type="domain" description="SpaA-like prealbumin fold" evidence="12">
    <location>
        <begin position="1760"/>
        <end position="1840"/>
    </location>
</feature>
<dbReference type="Gene3D" id="2.60.40.1280">
    <property type="match status" value="1"/>
</dbReference>
<evidence type="ECO:0000256" key="3">
    <source>
        <dbReference type="ARBA" id="ARBA00022512"/>
    </source>
</evidence>
<name>A0AAX4A4P5_LACLC</name>
<evidence type="ECO:0000259" key="11">
    <source>
        <dbReference type="Pfam" id="PF05737"/>
    </source>
</evidence>
<dbReference type="Pfam" id="PF05737">
    <property type="entry name" value="Collagen_bind"/>
    <property type="match status" value="5"/>
</dbReference>
<accession>A0AAX4A4P5</accession>
<dbReference type="Gene3D" id="2.60.40.740">
    <property type="match status" value="5"/>
</dbReference>
<dbReference type="NCBIfam" id="TIGR01167">
    <property type="entry name" value="LPXTG_anchor"/>
    <property type="match status" value="1"/>
</dbReference>
<reference evidence="14" key="2">
    <citation type="submission" date="2023-09" db="EMBL/GenBank/DDBJ databases">
        <authorList>
            <person name="Kim T.W."/>
        </authorList>
    </citation>
    <scope>NUCLEOTIDE SEQUENCE</scope>
    <source>
        <strain evidence="14">KCKM 0438</strain>
    </source>
</reference>
<keyword evidence="3" id="KW-0134">Cell wall</keyword>
<reference evidence="14" key="1">
    <citation type="journal article" date="2022" name="Microbiol. Spectr.">
        <title>Optimizing Conditions in the Acid Tolerance Test for Potential Probiotics Using Response Surface Methodology.</title>
        <authorList>
            <person name="Ko H.I."/>
            <person name="Jeong C.H."/>
            <person name="Hong S.W."/>
            <person name="Eun J.B."/>
            <person name="Kim T.W."/>
        </authorList>
    </citation>
    <scope>NUCLEOTIDE SEQUENCE</scope>
    <source>
        <strain evidence="14">KCKM 0438</strain>
    </source>
</reference>
<keyword evidence="4" id="KW-0964">Secreted</keyword>
<evidence type="ECO:0000256" key="9">
    <source>
        <dbReference type="SAM" id="Phobius"/>
    </source>
</evidence>
<dbReference type="GO" id="GO:0005518">
    <property type="term" value="F:collagen binding"/>
    <property type="evidence" value="ECO:0007669"/>
    <property type="project" value="InterPro"/>
</dbReference>